<proteinExistence type="inferred from homology"/>
<sequence length="397" mass="44388">MILSSRPTTLAKETNSWQGIGLQFQRSCYVQLGHRFRLQNSEFPSRVSLPRACDSDLAARGARPGQVSRSLPRHRYDIRATAAPVEVGSHVQRTFSLPTLAHEIVAGSQVTWAPSSSRAEQPPPTAVLVHGIMGSKRNLQSLARRLVEVFPSWQVLLVDLRNHGGSANLPWPEPSTVEAAAADVLRLLSQLKLFPRLLIGHSFGGKVVLSMAQQFCAGKSRLPRPAQVWVLDALPGDIRSEDSPDHPKRLINKLREVPMPLRSRKTLLEFLAAQGFSDTVAQWVATNLRPTTHNRSLLNWTFDIEGIAQMYESYEQTNLWPIIMERPAGLDIDFVRAEKSTFRWAGPEQEVLESYNCGVYTLLDAGHWVHHDNLNGLVDILRDSIVTHDIMASVDRI</sequence>
<evidence type="ECO:0000256" key="1">
    <source>
        <dbReference type="ARBA" id="ARBA00010088"/>
    </source>
</evidence>
<dbReference type="PANTHER" id="PTHR43248">
    <property type="entry name" value="2-SUCCINYL-6-HYDROXY-2,4-CYCLOHEXADIENE-1-CARBOXYLATE SYNTHASE"/>
    <property type="match status" value="1"/>
</dbReference>
<dbReference type="Pfam" id="PF12697">
    <property type="entry name" value="Abhydrolase_6"/>
    <property type="match status" value="1"/>
</dbReference>
<dbReference type="AlphaFoldDB" id="A0A061SE42"/>
<evidence type="ECO:0000259" key="3">
    <source>
        <dbReference type="Pfam" id="PF12697"/>
    </source>
</evidence>
<feature type="domain" description="AB hydrolase-1" evidence="3">
    <location>
        <begin position="127"/>
        <end position="372"/>
    </location>
</feature>
<comment type="similarity">
    <text evidence="1">Belongs to the peptidase S33 family.</text>
</comment>
<accession>A0A061SE42</accession>
<name>A0A061SE42_9CHLO</name>
<dbReference type="InterPro" id="IPR029058">
    <property type="entry name" value="AB_hydrolase_fold"/>
</dbReference>
<gene>
    <name evidence="4" type="ORF">TSPGSL018_3368</name>
</gene>
<dbReference type="Gene3D" id="3.40.50.1820">
    <property type="entry name" value="alpha/beta hydrolase"/>
    <property type="match status" value="1"/>
</dbReference>
<dbReference type="InterPro" id="IPR000073">
    <property type="entry name" value="AB_hydrolase_1"/>
</dbReference>
<reference evidence="4" key="1">
    <citation type="submission" date="2014-05" db="EMBL/GenBank/DDBJ databases">
        <title>The transcriptome of the halophilic microalga Tetraselmis sp. GSL018 isolated from the Great Salt Lake, Utah.</title>
        <authorList>
            <person name="Jinkerson R.E."/>
            <person name="D'Adamo S."/>
            <person name="Posewitz M.C."/>
        </authorList>
    </citation>
    <scope>NUCLEOTIDE SEQUENCE</scope>
    <source>
        <strain evidence="4">GSL018</strain>
    </source>
</reference>
<dbReference type="InterPro" id="IPR051601">
    <property type="entry name" value="Serine_prot/Carboxylest_S33"/>
</dbReference>
<evidence type="ECO:0000313" key="4">
    <source>
        <dbReference type="EMBL" id="JAC83437.1"/>
    </source>
</evidence>
<protein>
    <recommendedName>
        <fullName evidence="3">AB hydrolase-1 domain-containing protein</fullName>
    </recommendedName>
</protein>
<organism evidence="4">
    <name type="scientific">Tetraselmis sp. GSL018</name>
    <dbReference type="NCBI Taxonomy" id="582737"/>
    <lineage>
        <taxon>Eukaryota</taxon>
        <taxon>Viridiplantae</taxon>
        <taxon>Chlorophyta</taxon>
        <taxon>core chlorophytes</taxon>
        <taxon>Chlorodendrophyceae</taxon>
        <taxon>Chlorodendrales</taxon>
        <taxon>Chlorodendraceae</taxon>
        <taxon>Tetraselmis</taxon>
    </lineage>
</organism>
<dbReference type="GO" id="GO:0016787">
    <property type="term" value="F:hydrolase activity"/>
    <property type="evidence" value="ECO:0007669"/>
    <property type="project" value="UniProtKB-KW"/>
</dbReference>
<dbReference type="SUPFAM" id="SSF53474">
    <property type="entry name" value="alpha/beta-Hydrolases"/>
    <property type="match status" value="1"/>
</dbReference>
<evidence type="ECO:0000256" key="2">
    <source>
        <dbReference type="ARBA" id="ARBA00022801"/>
    </source>
</evidence>
<dbReference type="EMBL" id="GBEZ01001545">
    <property type="protein sequence ID" value="JAC83437.1"/>
    <property type="molecule type" value="Transcribed_RNA"/>
</dbReference>
<dbReference type="PANTHER" id="PTHR43248:SF14">
    <property type="entry name" value="ALPHA_BETA-HYDROLASES SUPERFAMILY PROTEIN"/>
    <property type="match status" value="1"/>
</dbReference>
<keyword evidence="2" id="KW-0378">Hydrolase</keyword>